<evidence type="ECO:0000256" key="1">
    <source>
        <dbReference type="ARBA" id="ARBA00004141"/>
    </source>
</evidence>
<evidence type="ECO:0000313" key="8">
    <source>
        <dbReference type="EMBL" id="EXC33229.1"/>
    </source>
</evidence>
<feature type="region of interest" description="Disordered" evidence="6">
    <location>
        <begin position="1"/>
        <end position="21"/>
    </location>
</feature>
<comment type="similarity">
    <text evidence="2">Belongs to the major facilitator superfamily. Proton-dependent oligopeptide transporter (POT/PTR) (TC 2.A.17) family.</text>
</comment>
<dbReference type="SUPFAM" id="SSF103473">
    <property type="entry name" value="MFS general substrate transporter"/>
    <property type="match status" value="1"/>
</dbReference>
<dbReference type="eggNOG" id="KOG1237">
    <property type="taxonomic scope" value="Eukaryota"/>
</dbReference>
<feature type="transmembrane region" description="Helical" evidence="7">
    <location>
        <begin position="134"/>
        <end position="158"/>
    </location>
</feature>
<dbReference type="GO" id="GO:0022857">
    <property type="term" value="F:transmembrane transporter activity"/>
    <property type="evidence" value="ECO:0007669"/>
    <property type="project" value="InterPro"/>
</dbReference>
<dbReference type="Gene3D" id="1.20.1250.20">
    <property type="entry name" value="MFS general substrate transporter like domains"/>
    <property type="match status" value="1"/>
</dbReference>
<feature type="transmembrane region" description="Helical" evidence="7">
    <location>
        <begin position="84"/>
        <end position="107"/>
    </location>
</feature>
<evidence type="ECO:0000256" key="4">
    <source>
        <dbReference type="ARBA" id="ARBA00022989"/>
    </source>
</evidence>
<feature type="transmembrane region" description="Helical" evidence="7">
    <location>
        <begin position="57"/>
        <end position="77"/>
    </location>
</feature>
<feature type="transmembrane region" description="Helical" evidence="7">
    <location>
        <begin position="26"/>
        <end position="45"/>
    </location>
</feature>
<dbReference type="GO" id="GO:0016020">
    <property type="term" value="C:membrane"/>
    <property type="evidence" value="ECO:0007669"/>
    <property type="project" value="UniProtKB-SubCell"/>
</dbReference>
<evidence type="ECO:0000256" key="6">
    <source>
        <dbReference type="SAM" id="MobiDB-lite"/>
    </source>
</evidence>
<feature type="compositionally biased region" description="Polar residues" evidence="6">
    <location>
        <begin position="1"/>
        <end position="10"/>
    </location>
</feature>
<evidence type="ECO:0000256" key="5">
    <source>
        <dbReference type="ARBA" id="ARBA00023136"/>
    </source>
</evidence>
<dbReference type="KEGG" id="mnt:21394476"/>
<dbReference type="PANTHER" id="PTHR11654">
    <property type="entry name" value="OLIGOPEPTIDE TRANSPORTER-RELATED"/>
    <property type="match status" value="1"/>
</dbReference>
<dbReference type="EMBL" id="KE346335">
    <property type="protein sequence ID" value="EXC33229.1"/>
    <property type="molecule type" value="Genomic_DNA"/>
</dbReference>
<evidence type="ECO:0000256" key="2">
    <source>
        <dbReference type="ARBA" id="ARBA00005982"/>
    </source>
</evidence>
<evidence type="ECO:0000256" key="3">
    <source>
        <dbReference type="ARBA" id="ARBA00022692"/>
    </source>
</evidence>
<keyword evidence="4 7" id="KW-1133">Transmembrane helix</keyword>
<organism evidence="8 9">
    <name type="scientific">Morus notabilis</name>
    <dbReference type="NCBI Taxonomy" id="981085"/>
    <lineage>
        <taxon>Eukaryota</taxon>
        <taxon>Viridiplantae</taxon>
        <taxon>Streptophyta</taxon>
        <taxon>Embryophyta</taxon>
        <taxon>Tracheophyta</taxon>
        <taxon>Spermatophyta</taxon>
        <taxon>Magnoliopsida</taxon>
        <taxon>eudicotyledons</taxon>
        <taxon>Gunneridae</taxon>
        <taxon>Pentapetalae</taxon>
        <taxon>rosids</taxon>
        <taxon>fabids</taxon>
        <taxon>Rosales</taxon>
        <taxon>Moraceae</taxon>
        <taxon>Moreae</taxon>
        <taxon>Morus</taxon>
    </lineage>
</organism>
<evidence type="ECO:0000313" key="9">
    <source>
        <dbReference type="Proteomes" id="UP000030645"/>
    </source>
</evidence>
<protein>
    <submittedName>
        <fullName evidence="8">Nitrate excretion transporter 1</fullName>
    </submittedName>
</protein>
<dbReference type="OrthoDB" id="8904098at2759"/>
<comment type="subcellular location">
    <subcellularLocation>
        <location evidence="1">Membrane</location>
        <topology evidence="1">Multi-pass membrane protein</topology>
    </subcellularLocation>
</comment>
<feature type="transmembrane region" description="Helical" evidence="7">
    <location>
        <begin position="170"/>
        <end position="191"/>
    </location>
</feature>
<keyword evidence="5 7" id="KW-0472">Membrane</keyword>
<dbReference type="InterPro" id="IPR036259">
    <property type="entry name" value="MFS_trans_sf"/>
</dbReference>
<evidence type="ECO:0000256" key="7">
    <source>
        <dbReference type="SAM" id="Phobius"/>
    </source>
</evidence>
<dbReference type="AlphaFoldDB" id="W9SIH2"/>
<dbReference type="Proteomes" id="UP000030645">
    <property type="component" value="Unassembled WGS sequence"/>
</dbReference>
<dbReference type="Pfam" id="PF00854">
    <property type="entry name" value="PTR2"/>
    <property type="match status" value="1"/>
</dbReference>
<reference evidence="9" key="1">
    <citation type="submission" date="2013-01" db="EMBL/GenBank/DDBJ databases">
        <title>Draft Genome Sequence of a Mulberry Tree, Morus notabilis C.K. Schneid.</title>
        <authorList>
            <person name="He N."/>
            <person name="Zhao S."/>
        </authorList>
    </citation>
    <scope>NUCLEOTIDE SEQUENCE</scope>
</reference>
<keyword evidence="3 7" id="KW-0812">Transmembrane</keyword>
<sequence>MATTELQKSSSNHDDQVQTSSSGGTVMGLTLAAWGWLSNLIVYLIEEFNVNSVDAAQISNVVNGCTNLFSIVVAIVADSFFGCFFVIFISSCINLLGVILFALTAMLDCLRPPRCEKGSLGLGLCKSPSRVQFVVLYSGLALLSVGAGTCSVIATMGANQLDRPEDCRILFNWFFFINYVCAVIGSTVVYVEDNVSWALGFGMCTR</sequence>
<gene>
    <name evidence="8" type="ORF">L484_011206</name>
</gene>
<proteinExistence type="inferred from homology"/>
<keyword evidence="9" id="KW-1185">Reference proteome</keyword>
<accession>W9SIH2</accession>
<dbReference type="InterPro" id="IPR000109">
    <property type="entry name" value="POT_fam"/>
</dbReference>
<name>W9SIH2_9ROSA</name>